<dbReference type="VEuPathDB" id="TriTrypDB:Lsey_0081_0070"/>
<comment type="caution">
    <text evidence="3">The sequence shown here is derived from an EMBL/GenBank/DDBJ whole genome shotgun (WGS) entry which is preliminary data.</text>
</comment>
<organism evidence="3 4">
    <name type="scientific">Leptomonas seymouri</name>
    <dbReference type="NCBI Taxonomy" id="5684"/>
    <lineage>
        <taxon>Eukaryota</taxon>
        <taxon>Discoba</taxon>
        <taxon>Euglenozoa</taxon>
        <taxon>Kinetoplastea</taxon>
        <taxon>Metakinetoplastina</taxon>
        <taxon>Trypanosomatida</taxon>
        <taxon>Trypanosomatidae</taxon>
        <taxon>Leishmaniinae</taxon>
        <taxon>Leptomonas</taxon>
    </lineage>
</organism>
<reference evidence="3 4" key="1">
    <citation type="journal article" date="2015" name="PLoS Pathog.">
        <title>Leptomonas seymouri: Adaptations to the Dixenous Life Cycle Analyzed by Genome Sequencing, Transcriptome Profiling and Co-infection with Leishmania donovani.</title>
        <authorList>
            <person name="Kraeva N."/>
            <person name="Butenko A."/>
            <person name="Hlavacova J."/>
            <person name="Kostygov A."/>
            <person name="Myskova J."/>
            <person name="Grybchuk D."/>
            <person name="Lestinova T."/>
            <person name="Votypka J."/>
            <person name="Volf P."/>
            <person name="Opperdoes F."/>
            <person name="Flegontov P."/>
            <person name="Lukes J."/>
            <person name="Yurchenko V."/>
        </authorList>
    </citation>
    <scope>NUCLEOTIDE SEQUENCE [LARGE SCALE GENOMIC DNA]</scope>
    <source>
        <strain evidence="3 4">ATCC 30220</strain>
    </source>
</reference>
<feature type="compositionally biased region" description="Low complexity" evidence="1">
    <location>
        <begin position="239"/>
        <end position="250"/>
    </location>
</feature>
<feature type="compositionally biased region" description="Pro residues" evidence="1">
    <location>
        <begin position="251"/>
        <end position="263"/>
    </location>
</feature>
<dbReference type="GO" id="GO:0051087">
    <property type="term" value="F:protein-folding chaperone binding"/>
    <property type="evidence" value="ECO:0007669"/>
    <property type="project" value="InterPro"/>
</dbReference>
<feature type="compositionally biased region" description="Low complexity" evidence="1">
    <location>
        <begin position="93"/>
        <end position="103"/>
    </location>
</feature>
<dbReference type="OrthoDB" id="247597at2759"/>
<feature type="compositionally biased region" description="Low complexity" evidence="1">
    <location>
        <begin position="264"/>
        <end position="287"/>
    </location>
</feature>
<dbReference type="Proteomes" id="UP000038009">
    <property type="component" value="Unassembled WGS sequence"/>
</dbReference>
<evidence type="ECO:0000256" key="1">
    <source>
        <dbReference type="SAM" id="MobiDB-lite"/>
    </source>
</evidence>
<dbReference type="InterPro" id="IPR003103">
    <property type="entry name" value="BAG_domain"/>
</dbReference>
<dbReference type="AlphaFoldDB" id="A0A0N0P6G1"/>
<dbReference type="EMBL" id="LJSK01000081">
    <property type="protein sequence ID" value="KPI87579.1"/>
    <property type="molecule type" value="Genomic_DNA"/>
</dbReference>
<accession>A0A0N0P6G1</accession>
<feature type="compositionally biased region" description="Polar residues" evidence="1">
    <location>
        <begin position="105"/>
        <end position="121"/>
    </location>
</feature>
<feature type="region of interest" description="Disordered" evidence="1">
    <location>
        <begin position="81"/>
        <end position="304"/>
    </location>
</feature>
<dbReference type="SUPFAM" id="SSF63491">
    <property type="entry name" value="BAG domain"/>
    <property type="match status" value="1"/>
</dbReference>
<feature type="compositionally biased region" description="Polar residues" evidence="1">
    <location>
        <begin position="129"/>
        <end position="146"/>
    </location>
</feature>
<dbReference type="Gene3D" id="1.20.58.120">
    <property type="entry name" value="BAG domain"/>
    <property type="match status" value="1"/>
</dbReference>
<dbReference type="Pfam" id="PF02179">
    <property type="entry name" value="BAG"/>
    <property type="match status" value="1"/>
</dbReference>
<gene>
    <name evidence="3" type="ORF">ABL78_3330</name>
</gene>
<evidence type="ECO:0000313" key="3">
    <source>
        <dbReference type="EMBL" id="KPI87579.1"/>
    </source>
</evidence>
<evidence type="ECO:0000259" key="2">
    <source>
        <dbReference type="Pfam" id="PF02179"/>
    </source>
</evidence>
<evidence type="ECO:0000313" key="4">
    <source>
        <dbReference type="Proteomes" id="UP000038009"/>
    </source>
</evidence>
<proteinExistence type="predicted"/>
<sequence>MAYCGYQPEQTKAQIRSTRGETIDLALPVSCLVGELRHFLIDEYNYDPNTRLLYNGLIADDKSYVCDYPFGSLMIATPADMQPRRQPLPPRQQPQQQQQPRLQEQARTSPHPSPPLNSGSWRKSKPAELSSTTTTSAGPPRTNQNGSSPDPSKKSKPPCTVAKQPPKRSPRKTTTTTAVPNASDGALQQARTDDSSPPATAARERTSPKNNNTTSSGRGQTNPMNSVCTPTAVQGTVHASSLPSTAAAPSQPFPPPPPPPPPQQQQQPSSAPAAAAAESPAPSAVPATSEARSNSAVADAPKGGEEELNHRLRMRFIVECHIPSIKKVVRVQMNGESSVVDLVLAVVAEVPEIGGEAHVIFRGKVLPQNPQAKLFDLGMRADTRVFIAAGDYSNPETITLLEIEEDTEEIDEAMKSNLTDLQRKGYYEELMRILFRTDGLQTLEGEWRQRRKDAVRHITELQDRLGVDAKDASA</sequence>
<feature type="compositionally biased region" description="Polar residues" evidence="1">
    <location>
        <begin position="208"/>
        <end position="238"/>
    </location>
</feature>
<dbReference type="InterPro" id="IPR036533">
    <property type="entry name" value="BAG_dom_sf"/>
</dbReference>
<protein>
    <recommendedName>
        <fullName evidence="2">BAG domain-containing protein</fullName>
    </recommendedName>
</protein>
<feature type="domain" description="BAG" evidence="2">
    <location>
        <begin position="402"/>
        <end position="465"/>
    </location>
</feature>
<dbReference type="OMA" id="QLTVECH"/>
<name>A0A0N0P6G1_LEPSE</name>
<keyword evidence="4" id="KW-1185">Reference proteome</keyword>